<protein>
    <submittedName>
        <fullName evidence="7">Aldoxime dehydratase</fullName>
        <ecNumber evidence="7">4.8.1.2</ecNumber>
    </submittedName>
</protein>
<comment type="cofactor">
    <cofactor evidence="1">
        <name>heme b</name>
        <dbReference type="ChEBI" id="CHEBI:60344"/>
    </cofactor>
</comment>
<evidence type="ECO:0000313" key="7">
    <source>
        <dbReference type="EMBL" id="MDP9904795.1"/>
    </source>
</evidence>
<name>A0AAW8DHB9_9MICC</name>
<evidence type="ECO:0000256" key="4">
    <source>
        <dbReference type="ARBA" id="ARBA00023004"/>
    </source>
</evidence>
<gene>
    <name evidence="7" type="ORF">J2S90_001750</name>
    <name evidence="8" type="ORF">J2S93_002203</name>
</gene>
<dbReference type="Proteomes" id="UP001230951">
    <property type="component" value="Unassembled WGS sequence"/>
</dbReference>
<dbReference type="RefSeq" id="WP_306960708.1">
    <property type="nucleotide sequence ID" value="NZ_JAUSRG010000003.1"/>
</dbReference>
<evidence type="ECO:0000256" key="2">
    <source>
        <dbReference type="ARBA" id="ARBA00022617"/>
    </source>
</evidence>
<keyword evidence="2" id="KW-0349">Heme</keyword>
<evidence type="ECO:0000256" key="3">
    <source>
        <dbReference type="ARBA" id="ARBA00022723"/>
    </source>
</evidence>
<comment type="similarity">
    <text evidence="6">Belongs to the heme-containing dehydratase family.</text>
</comment>
<dbReference type="Proteomes" id="UP001242995">
    <property type="component" value="Unassembled WGS sequence"/>
</dbReference>
<dbReference type="Pfam" id="PF13816">
    <property type="entry name" value="Dehydratase_hem"/>
    <property type="match status" value="1"/>
</dbReference>
<keyword evidence="3" id="KW-0479">Metal-binding</keyword>
<evidence type="ECO:0000256" key="5">
    <source>
        <dbReference type="ARBA" id="ARBA00023239"/>
    </source>
</evidence>
<reference evidence="7 9" key="1">
    <citation type="submission" date="2023-07" db="EMBL/GenBank/DDBJ databases">
        <title>Sorghum-associated microbial communities from plants grown in Nebraska, USA.</title>
        <authorList>
            <person name="Schachtman D."/>
        </authorList>
    </citation>
    <scope>NUCLEOTIDE SEQUENCE</scope>
    <source>
        <strain evidence="7">DS1006</strain>
        <strain evidence="8 9">DS1016</strain>
    </source>
</reference>
<comment type="caution">
    <text evidence="7">The sequence shown here is derived from an EMBL/GenBank/DDBJ whole genome shotgun (WGS) entry which is preliminary data.</text>
</comment>
<keyword evidence="4" id="KW-0408">Iron</keyword>
<evidence type="ECO:0000256" key="6">
    <source>
        <dbReference type="ARBA" id="ARBA00034312"/>
    </source>
</evidence>
<proteinExistence type="inferred from homology"/>
<keyword evidence="9" id="KW-1185">Reference proteome</keyword>
<evidence type="ECO:0000256" key="1">
    <source>
        <dbReference type="ARBA" id="ARBA00001970"/>
    </source>
</evidence>
<dbReference type="EC" id="4.8.1.2" evidence="7"/>
<dbReference type="GO" id="GO:0034013">
    <property type="term" value="F:aliphatic aldoxime dehydratase activity"/>
    <property type="evidence" value="ECO:0007669"/>
    <property type="project" value="UniProtKB-EC"/>
</dbReference>
<keyword evidence="5 7" id="KW-0456">Lyase</keyword>
<evidence type="ECO:0000313" key="9">
    <source>
        <dbReference type="Proteomes" id="UP001230951"/>
    </source>
</evidence>
<dbReference type="InterPro" id="IPR025702">
    <property type="entry name" value="OXD"/>
</dbReference>
<dbReference type="AlphaFoldDB" id="A0AAW8DHB9"/>
<dbReference type="EMBL" id="JAUSRG010000003">
    <property type="protein sequence ID" value="MDP9904795.1"/>
    <property type="molecule type" value="Genomic_DNA"/>
</dbReference>
<accession>A0AAW8DHB9</accession>
<dbReference type="GO" id="GO:0046872">
    <property type="term" value="F:metal ion binding"/>
    <property type="evidence" value="ECO:0007669"/>
    <property type="project" value="UniProtKB-KW"/>
</dbReference>
<evidence type="ECO:0000313" key="10">
    <source>
        <dbReference type="Proteomes" id="UP001242995"/>
    </source>
</evidence>
<evidence type="ECO:0000313" key="8">
    <source>
        <dbReference type="EMBL" id="MDQ0180776.1"/>
    </source>
</evidence>
<organism evidence="7 10">
    <name type="scientific">Arthrobacter bambusae</name>
    <dbReference type="NCBI Taxonomy" id="1338426"/>
    <lineage>
        <taxon>Bacteria</taxon>
        <taxon>Bacillati</taxon>
        <taxon>Actinomycetota</taxon>
        <taxon>Actinomycetes</taxon>
        <taxon>Micrococcales</taxon>
        <taxon>Micrococcaceae</taxon>
        <taxon>Arthrobacter</taxon>
    </lineage>
</organism>
<dbReference type="EMBL" id="JAUSTF010000004">
    <property type="protein sequence ID" value="MDQ0180776.1"/>
    <property type="molecule type" value="Genomic_DNA"/>
</dbReference>
<sequence length="341" mass="37779">MKRTRPKRVGDSYTPPYPSYSVRFADGVNSLVCAFFGVQSKKPLASEAKVASAGMWELCAKEDGPISREHAVHTDDQGFENRLIIAYWDDPEAYGRWFKKHRDALIGAGRKLTDHGRWIEAVIPNASGFETLYSSNTFPEGVARVATGGFSGEIQEHGYWGSMRDRLPVGQTEALESRGGPFVPGNSGIVRVEPHENLAIIRSGQDWSLCEEAERASYFGDVEPQLKAGMDFLTSDGPSIGCYANRYMTSSDSEGRPLEQTFGLSFWRSLEDMEKWAESHPTHVAIFMAAMKFLQANAGAKLRLSHEVAVVSRDRQYYEYNNCHATTGMLGSARTSASTHA</sequence>